<dbReference type="Proteomes" id="UP000188533">
    <property type="component" value="Unassembled WGS sequence"/>
</dbReference>
<comment type="caution">
    <text evidence="1">The sequence shown here is derived from an EMBL/GenBank/DDBJ whole genome shotgun (WGS) entry which is preliminary data.</text>
</comment>
<gene>
    <name evidence="1" type="ORF">LENED_010406</name>
</gene>
<accession>A0A1Q3EMB9</accession>
<dbReference type="EMBL" id="BDGU01000627">
    <property type="protein sequence ID" value="GAW08349.1"/>
    <property type="molecule type" value="Genomic_DNA"/>
</dbReference>
<proteinExistence type="predicted"/>
<evidence type="ECO:0000313" key="2">
    <source>
        <dbReference type="Proteomes" id="UP000188533"/>
    </source>
</evidence>
<keyword evidence="2" id="KW-1185">Reference proteome</keyword>
<dbReference type="AlphaFoldDB" id="A0A1Q3EMB9"/>
<organism evidence="1 2">
    <name type="scientific">Lentinula edodes</name>
    <name type="common">Shiitake mushroom</name>
    <name type="synonym">Lentinus edodes</name>
    <dbReference type="NCBI Taxonomy" id="5353"/>
    <lineage>
        <taxon>Eukaryota</taxon>
        <taxon>Fungi</taxon>
        <taxon>Dikarya</taxon>
        <taxon>Basidiomycota</taxon>
        <taxon>Agaricomycotina</taxon>
        <taxon>Agaricomycetes</taxon>
        <taxon>Agaricomycetidae</taxon>
        <taxon>Agaricales</taxon>
        <taxon>Marasmiineae</taxon>
        <taxon>Omphalotaceae</taxon>
        <taxon>Lentinula</taxon>
    </lineage>
</organism>
<reference evidence="1 2" key="2">
    <citation type="submission" date="2017-02" db="EMBL/GenBank/DDBJ databases">
        <title>A genome survey and senescence transcriptome analysis in Lentinula edodes.</title>
        <authorList>
            <person name="Sakamoto Y."/>
            <person name="Nakade K."/>
            <person name="Sato S."/>
            <person name="Yoshida Y."/>
            <person name="Miyazaki K."/>
            <person name="Natsume S."/>
            <person name="Konno N."/>
        </authorList>
    </citation>
    <scope>NUCLEOTIDE SEQUENCE [LARGE SCALE GENOMIC DNA]</scope>
    <source>
        <strain evidence="1 2">NBRC 111202</strain>
    </source>
</reference>
<protein>
    <submittedName>
        <fullName evidence="1">Uncharacterized protein</fullName>
    </submittedName>
</protein>
<evidence type="ECO:0000313" key="1">
    <source>
        <dbReference type="EMBL" id="GAW08349.1"/>
    </source>
</evidence>
<reference evidence="1 2" key="1">
    <citation type="submission" date="2016-08" db="EMBL/GenBank/DDBJ databases">
        <authorList>
            <consortium name="Lentinula edodes genome sequencing consortium"/>
            <person name="Sakamoto Y."/>
            <person name="Nakade K."/>
            <person name="Sato S."/>
            <person name="Yoshida Y."/>
            <person name="Miyazaki K."/>
            <person name="Natsume S."/>
            <person name="Konno N."/>
        </authorList>
    </citation>
    <scope>NUCLEOTIDE SEQUENCE [LARGE SCALE GENOMIC DNA]</scope>
    <source>
        <strain evidence="1 2">NBRC 111202</strain>
    </source>
</reference>
<sequence>MLFDRRWAPKSINDNITPCYPVNGHLFNLLFFFLSRSDTVAIRSADSRTEGNFLGSTGTLLFIASSGWWTLGISQFSRWIQPGGQPYSAQITEWTAKLNLNALTMCLI</sequence>
<name>A0A1Q3EMB9_LENED</name>